<dbReference type="InterPro" id="IPR009078">
    <property type="entry name" value="Ferritin-like_SF"/>
</dbReference>
<dbReference type="AlphaFoldDB" id="Q6AM32"/>
<dbReference type="eggNOG" id="COG1633">
    <property type="taxonomic scope" value="Bacteria"/>
</dbReference>
<dbReference type="HOGENOM" id="CLU_125830_3_0_7"/>
<dbReference type="PANTHER" id="PTHR33531:SF7">
    <property type="entry name" value="HYPOTHETICAL MEMBRANE PROTEIN, CONSERVED"/>
    <property type="match status" value="1"/>
</dbReference>
<evidence type="ECO:0000313" key="3">
    <source>
        <dbReference type="Proteomes" id="UP000000602"/>
    </source>
</evidence>
<organism evidence="2 3">
    <name type="scientific">Desulfotalea psychrophila (strain LSv54 / DSM 12343)</name>
    <dbReference type="NCBI Taxonomy" id="177439"/>
    <lineage>
        <taxon>Bacteria</taxon>
        <taxon>Pseudomonadati</taxon>
        <taxon>Thermodesulfobacteriota</taxon>
        <taxon>Desulfobulbia</taxon>
        <taxon>Desulfobulbales</taxon>
        <taxon>Desulfocapsaceae</taxon>
        <taxon>Desulfotalea</taxon>
    </lineage>
</organism>
<gene>
    <name evidence="2" type="ordered locus">DP1864</name>
</gene>
<keyword evidence="3" id="KW-1185">Reference proteome</keyword>
<reference evidence="3" key="1">
    <citation type="journal article" date="2004" name="Environ. Microbiol.">
        <title>The genome of Desulfotalea psychrophila, a sulfate-reducing bacterium from permanently cold Arctic sediments.</title>
        <authorList>
            <person name="Rabus R."/>
            <person name="Ruepp A."/>
            <person name="Frickey T."/>
            <person name="Rattei T."/>
            <person name="Fartmann B."/>
            <person name="Stark M."/>
            <person name="Bauer M."/>
            <person name="Zibat A."/>
            <person name="Lombardot T."/>
            <person name="Becker I."/>
            <person name="Amann J."/>
            <person name="Gellner K."/>
            <person name="Teeling H."/>
            <person name="Leuschner W.D."/>
            <person name="Gloeckner F.-O."/>
            <person name="Lupas A.N."/>
            <person name="Amann R."/>
            <person name="Klenk H.-P."/>
        </authorList>
    </citation>
    <scope>NUCLEOTIDE SEQUENCE [LARGE SCALE GENOMIC DNA]</scope>
    <source>
        <strain evidence="3">DSM 12343 / LSv54</strain>
    </source>
</reference>
<dbReference type="Proteomes" id="UP000000602">
    <property type="component" value="Chromosome"/>
</dbReference>
<dbReference type="EMBL" id="CR522870">
    <property type="protein sequence ID" value="CAG36593.1"/>
    <property type="molecule type" value="Genomic_DNA"/>
</dbReference>
<dbReference type="KEGG" id="dps:DP1864"/>
<dbReference type="InterPro" id="IPR012347">
    <property type="entry name" value="Ferritin-like"/>
</dbReference>
<accession>Q6AM32</accession>
<dbReference type="GO" id="GO:0016491">
    <property type="term" value="F:oxidoreductase activity"/>
    <property type="evidence" value="ECO:0007669"/>
    <property type="project" value="InterPro"/>
</dbReference>
<dbReference type="GO" id="GO:0046872">
    <property type="term" value="F:metal ion binding"/>
    <property type="evidence" value="ECO:0007669"/>
    <property type="project" value="InterPro"/>
</dbReference>
<dbReference type="STRING" id="177439.DP1864"/>
<name>Q6AM32_DESPS</name>
<feature type="domain" description="Rubrerythrin diiron-binding" evidence="1">
    <location>
        <begin position="18"/>
        <end position="116"/>
    </location>
</feature>
<evidence type="ECO:0000259" key="1">
    <source>
        <dbReference type="Pfam" id="PF02915"/>
    </source>
</evidence>
<dbReference type="SUPFAM" id="SSF47240">
    <property type="entry name" value="Ferritin-like"/>
    <property type="match status" value="1"/>
</dbReference>
<dbReference type="Gene3D" id="1.20.1260.10">
    <property type="match status" value="1"/>
</dbReference>
<proteinExistence type="predicted"/>
<dbReference type="InterPro" id="IPR003251">
    <property type="entry name" value="Rr_diiron-bd_dom"/>
</dbReference>
<evidence type="ECO:0000313" key="2">
    <source>
        <dbReference type="EMBL" id="CAG36593.1"/>
    </source>
</evidence>
<sequence>MIAHDETQVWRLIMDVYEFAMQMEKDGEEHYLDLVKRSSSPGLQKIFTLLAGEEVEHYKYIDQLRQQSAVPQVKNRKVLKNVRNIFIEMREQKEATQAETAITIDAYRHARDIEEKSKTFYLERAKETKDGKIKLIFEQLAAEEEKHLHIMQNIVDFVSRSDPGNWLENAEWHHIDEY</sequence>
<dbReference type="CDD" id="cd01045">
    <property type="entry name" value="Ferritin_like_AB"/>
    <property type="match status" value="1"/>
</dbReference>
<protein>
    <recommendedName>
        <fullName evidence="1">Rubrerythrin diiron-binding domain-containing protein</fullName>
    </recommendedName>
</protein>
<dbReference type="Pfam" id="PF02915">
    <property type="entry name" value="Rubrerythrin"/>
    <property type="match status" value="1"/>
</dbReference>
<dbReference type="PANTHER" id="PTHR33531">
    <property type="entry name" value="RUBRERYTHRIN SUBFAMILY"/>
    <property type="match status" value="1"/>
</dbReference>